<dbReference type="SMART" id="SM00729">
    <property type="entry name" value="Elp3"/>
    <property type="match status" value="1"/>
</dbReference>
<dbReference type="Gene3D" id="3.20.20.70">
    <property type="entry name" value="Aldolase class I"/>
    <property type="match status" value="1"/>
</dbReference>
<keyword evidence="4" id="KW-0949">S-adenosyl-L-methionine</keyword>
<comment type="function">
    <text evidence="10">May be a heme chaperone, appears to bind heme. Homologous bacterial proteins do not have oxygen-independent coproporphyrinogen-III oxidase activity. Binds 1 [4Fe-4S] cluster. The cluster is coordinated with 3 cysteines and an exchangeable S-adenosyl-L-methionine.</text>
</comment>
<dbReference type="SUPFAM" id="SSF102114">
    <property type="entry name" value="Radical SAM enzymes"/>
    <property type="match status" value="1"/>
</dbReference>
<feature type="domain" description="Radical SAM core" evidence="11">
    <location>
        <begin position="44"/>
        <end position="281"/>
    </location>
</feature>
<keyword evidence="8" id="KW-0143">Chaperone</keyword>
<dbReference type="PANTHER" id="PTHR13932:SF5">
    <property type="entry name" value="RADICAL S-ADENOSYL METHIONINE DOMAIN-CONTAINING PROTEIN 1, MITOCHONDRIAL"/>
    <property type="match status" value="1"/>
</dbReference>
<keyword evidence="5" id="KW-0479">Metal-binding</keyword>
<evidence type="ECO:0000259" key="11">
    <source>
        <dbReference type="PROSITE" id="PS51918"/>
    </source>
</evidence>
<dbReference type="CDD" id="cd01335">
    <property type="entry name" value="Radical_SAM"/>
    <property type="match status" value="1"/>
</dbReference>
<sequence length="444" mass="49594">MALVVNSRRVSVLIYSLHQESCSVLHQWRSCSHQNEIESRFTCNPFCRTGTLYVHWPYCTQLCTYCNFNKYINKHSMDKEHMFSCLVKEFQSVLSRSSVTKFTSVYFGGGTPSLAGPGLVEAVLRAVSEHSQLDSGAEVCLEANPSSAKLSLLKDFKLAGVTRLSLGIQSLDDNDLELMNRDHSSEEGKRALKDAISIFPGSVNTDVIFGRPGQSLKKWKEELSDMIGIVDNHVSLYQLTIEKGTPLAKSVRSGEQRMPNEDTVADMYEHAIQSLKEAGLRRYEVSNFAKEGFESRHNMSYWTGCDYIGIGPGAHSRYFEKVSDSYSHYVHTVNALEPKSWAARVLDVGDGVLLRKHLTNNRRLEEVIATCLRTTEGLSNEIWSQFSAEPLQLKLKNTGDHKLTTLLQAKFLKLDSSGLRTTSAGLIVLDTLLPDIVSALVTNI</sequence>
<keyword evidence="6" id="KW-0408">Iron</keyword>
<dbReference type="InterPro" id="IPR006638">
    <property type="entry name" value="Elp3/MiaA/NifB-like_rSAM"/>
</dbReference>
<dbReference type="InterPro" id="IPR010723">
    <property type="entry name" value="HemN_C"/>
</dbReference>
<comment type="similarity">
    <text evidence="1">Belongs to the anaerobic coproporphyrinogen-III oxidase family. HemW subfamily.</text>
</comment>
<evidence type="ECO:0000256" key="6">
    <source>
        <dbReference type="ARBA" id="ARBA00023004"/>
    </source>
</evidence>
<evidence type="ECO:0000256" key="9">
    <source>
        <dbReference type="ARBA" id="ARBA00033094"/>
    </source>
</evidence>
<dbReference type="InterPro" id="IPR007197">
    <property type="entry name" value="rSAM"/>
</dbReference>
<evidence type="ECO:0000313" key="12">
    <source>
        <dbReference type="EMBL" id="QIA61855.1"/>
    </source>
</evidence>
<evidence type="ECO:0000256" key="5">
    <source>
        <dbReference type="ARBA" id="ARBA00022723"/>
    </source>
</evidence>
<name>A0A6C0SMU1_HALPA</name>
<dbReference type="Pfam" id="PF06969">
    <property type="entry name" value="HemN_C"/>
    <property type="match status" value="1"/>
</dbReference>
<evidence type="ECO:0000256" key="1">
    <source>
        <dbReference type="ARBA" id="ARBA00006100"/>
    </source>
</evidence>
<dbReference type="InterPro" id="IPR013785">
    <property type="entry name" value="Aldolase_TIM"/>
</dbReference>
<dbReference type="SFLD" id="SFLDF00562">
    <property type="entry name" value="HemN-like__clustered_with_heat"/>
    <property type="match status" value="1"/>
</dbReference>
<dbReference type="SFLD" id="SFLDS00029">
    <property type="entry name" value="Radical_SAM"/>
    <property type="match status" value="1"/>
</dbReference>
<protein>
    <recommendedName>
        <fullName evidence="2">Radical S-adenosyl methionine domain-containing protein 1, mitochondrial</fullName>
    </recommendedName>
    <alternativeName>
        <fullName evidence="9">Putative heme chaperone</fullName>
    </alternativeName>
</protein>
<dbReference type="SFLD" id="SFLDG01065">
    <property type="entry name" value="anaerobic_coproporphyrinogen-I"/>
    <property type="match status" value="1"/>
</dbReference>
<dbReference type="GO" id="GO:0004109">
    <property type="term" value="F:coproporphyrinogen oxidase activity"/>
    <property type="evidence" value="ECO:0007669"/>
    <property type="project" value="InterPro"/>
</dbReference>
<organism evidence="12">
    <name type="scientific">Halichondria panicea</name>
    <name type="common">Breadcrumb sponge</name>
    <dbReference type="NCBI Taxonomy" id="6063"/>
    <lineage>
        <taxon>Eukaryota</taxon>
        <taxon>Metazoa</taxon>
        <taxon>Porifera</taxon>
        <taxon>Demospongiae</taxon>
        <taxon>Heteroscleromorpha</taxon>
        <taxon>Suberitida</taxon>
        <taxon>Halichondriidae</taxon>
        <taxon>Halichondria</taxon>
        <taxon>Halichondria (Halichondria)</taxon>
    </lineage>
</organism>
<evidence type="ECO:0000256" key="3">
    <source>
        <dbReference type="ARBA" id="ARBA00022617"/>
    </source>
</evidence>
<keyword evidence="3" id="KW-0349">Heme</keyword>
<evidence type="ECO:0000256" key="4">
    <source>
        <dbReference type="ARBA" id="ARBA00022691"/>
    </source>
</evidence>
<evidence type="ECO:0000256" key="8">
    <source>
        <dbReference type="ARBA" id="ARBA00023186"/>
    </source>
</evidence>
<dbReference type="GO" id="GO:0005739">
    <property type="term" value="C:mitochondrion"/>
    <property type="evidence" value="ECO:0007669"/>
    <property type="project" value="TreeGrafter"/>
</dbReference>
<dbReference type="NCBIfam" id="TIGR00539">
    <property type="entry name" value="hemN_rel"/>
    <property type="match status" value="1"/>
</dbReference>
<reference evidence="12" key="1">
    <citation type="submission" date="2019-06" db="EMBL/GenBank/DDBJ databases">
        <authorList>
            <person name="Adameyko K."/>
            <person name="Finoshin A."/>
            <person name="Mikhailov K."/>
            <person name="Kravchuk O."/>
            <person name="Gusev O."/>
            <person name="Shagimardanova E."/>
            <person name="Lyupina Y."/>
        </authorList>
    </citation>
    <scope>NUCLEOTIDE SEQUENCE</scope>
</reference>
<evidence type="ECO:0000256" key="10">
    <source>
        <dbReference type="ARBA" id="ARBA00045130"/>
    </source>
</evidence>
<dbReference type="PANTHER" id="PTHR13932">
    <property type="entry name" value="COPROPORPHYRINIGEN III OXIDASE"/>
    <property type="match status" value="1"/>
</dbReference>
<dbReference type="PROSITE" id="PS51918">
    <property type="entry name" value="RADICAL_SAM"/>
    <property type="match status" value="1"/>
</dbReference>
<reference evidence="12" key="2">
    <citation type="journal article" date="2020" name="PLoS ONE">
        <title>Iron metabolic pathways in the processes of sponge plasticity.</title>
        <authorList>
            <person name="Finoshin A.D."/>
            <person name="Adameyko K.I."/>
            <person name="Mikhailov K.V."/>
            <person name="Kravchuk O.I."/>
            <person name="Georgiev A.A."/>
            <person name="Gornostaev N.G."/>
            <person name="Kosevich I.A."/>
            <person name="Mikhailov V.S."/>
            <person name="Gazizova G.R."/>
            <person name="Shagimardanova E.I."/>
            <person name="Gusev O.A."/>
            <person name="Lyupina Y.V."/>
        </authorList>
    </citation>
    <scope>NUCLEOTIDE SEQUENCE</scope>
</reference>
<accession>A0A6C0SMU1</accession>
<proteinExistence type="evidence at transcript level"/>
<dbReference type="InterPro" id="IPR058240">
    <property type="entry name" value="rSAM_sf"/>
</dbReference>
<dbReference type="SFLD" id="SFLDF00288">
    <property type="entry name" value="HemN-like__clustered_with_nucl"/>
    <property type="match status" value="1"/>
</dbReference>
<dbReference type="AlphaFoldDB" id="A0A6C0SMU1"/>
<dbReference type="GO" id="GO:0046872">
    <property type="term" value="F:metal ion binding"/>
    <property type="evidence" value="ECO:0007669"/>
    <property type="project" value="UniProtKB-KW"/>
</dbReference>
<dbReference type="GO" id="GO:0006779">
    <property type="term" value="P:porphyrin-containing compound biosynthetic process"/>
    <property type="evidence" value="ECO:0007669"/>
    <property type="project" value="InterPro"/>
</dbReference>
<dbReference type="InterPro" id="IPR004559">
    <property type="entry name" value="HemW-like"/>
</dbReference>
<evidence type="ECO:0000256" key="7">
    <source>
        <dbReference type="ARBA" id="ARBA00023014"/>
    </source>
</evidence>
<dbReference type="InterPro" id="IPR034505">
    <property type="entry name" value="Coproporphyrinogen-III_oxidase"/>
</dbReference>
<dbReference type="GO" id="GO:0051539">
    <property type="term" value="F:4 iron, 4 sulfur cluster binding"/>
    <property type="evidence" value="ECO:0007669"/>
    <property type="project" value="InterPro"/>
</dbReference>
<keyword evidence="7" id="KW-0411">Iron-sulfur</keyword>
<evidence type="ECO:0000256" key="2">
    <source>
        <dbReference type="ARBA" id="ARBA00014678"/>
    </source>
</evidence>
<dbReference type="Pfam" id="PF04055">
    <property type="entry name" value="Radical_SAM"/>
    <property type="match status" value="1"/>
</dbReference>
<dbReference type="EMBL" id="MN103225">
    <property type="protein sequence ID" value="QIA61855.1"/>
    <property type="molecule type" value="mRNA"/>
</dbReference>